<comment type="cofactor">
    <cofactor evidence="1 10">
        <name>thiamine diphosphate</name>
        <dbReference type="ChEBI" id="CHEBI:58937"/>
    </cofactor>
</comment>
<protein>
    <recommendedName>
        <fullName evidence="4 10">Pyruvate dehydrogenase E1 component subunit alpha</fullName>
        <ecNumber evidence="3 10">1.2.4.1</ecNumber>
    </recommendedName>
</protein>
<feature type="region of interest" description="Disordered" evidence="11">
    <location>
        <begin position="1"/>
        <end position="22"/>
    </location>
</feature>
<accession>V9W3U9</accession>
<dbReference type="PANTHER" id="PTHR43380:SF1">
    <property type="entry name" value="2-OXOISOVALERATE DEHYDROGENASE SUBUNIT ALPHA, MITOCHONDRIAL"/>
    <property type="match status" value="1"/>
</dbReference>
<dbReference type="Gene3D" id="3.40.50.970">
    <property type="match status" value="1"/>
</dbReference>
<evidence type="ECO:0000313" key="13">
    <source>
        <dbReference type="EMBL" id="AHD04818.1"/>
    </source>
</evidence>
<feature type="compositionally biased region" description="Basic and acidic residues" evidence="11">
    <location>
        <begin position="1"/>
        <end position="10"/>
    </location>
</feature>
<dbReference type="Pfam" id="PF00676">
    <property type="entry name" value="E1_dh"/>
    <property type="match status" value="1"/>
</dbReference>
<dbReference type="Proteomes" id="UP000029431">
    <property type="component" value="Chromosome"/>
</dbReference>
<evidence type="ECO:0000256" key="5">
    <source>
        <dbReference type="ARBA" id="ARBA00023002"/>
    </source>
</evidence>
<dbReference type="PANTHER" id="PTHR43380">
    <property type="entry name" value="2-OXOISOVALERATE DEHYDROGENASE SUBUNIT ALPHA, MITOCHONDRIAL"/>
    <property type="match status" value="1"/>
</dbReference>
<dbReference type="KEGG" id="plv:ERIC2_c09870"/>
<comment type="function">
    <text evidence="8 10">The pyruvate dehydrogenase complex catalyzes the overall conversion of pyruvate to acetyl-CoA and CO(2). It contains multiple copies of three enzymatic components: pyruvate dehydrogenase (E1), dihydrolipoamide acetyltransferase (E2) and lipoamide dehydrogenase (E3).</text>
</comment>
<dbReference type="GO" id="GO:0004739">
    <property type="term" value="F:pyruvate dehydrogenase (acetyl-transferring) activity"/>
    <property type="evidence" value="ECO:0007669"/>
    <property type="project" value="UniProtKB-UniRule"/>
</dbReference>
<dbReference type="HOGENOM" id="CLU_029393_1_0_9"/>
<feature type="domain" description="Dehydrogenase E1 component" evidence="12">
    <location>
        <begin position="73"/>
        <end position="363"/>
    </location>
</feature>
<dbReference type="InterPro" id="IPR050771">
    <property type="entry name" value="Alpha-ketoacid_DH_E1_comp"/>
</dbReference>
<keyword evidence="5 10" id="KW-0560">Oxidoreductase</keyword>
<evidence type="ECO:0000256" key="2">
    <source>
        <dbReference type="ARBA" id="ARBA00011870"/>
    </source>
</evidence>
<dbReference type="InterPro" id="IPR029061">
    <property type="entry name" value="THDP-binding"/>
</dbReference>
<evidence type="ECO:0000256" key="11">
    <source>
        <dbReference type="SAM" id="MobiDB-lite"/>
    </source>
</evidence>
<dbReference type="NCBIfam" id="TIGR03181">
    <property type="entry name" value="PDH_E1_alph_x"/>
    <property type="match status" value="1"/>
</dbReference>
<organism evidence="13 14">
    <name type="scientific">Paenibacillus larvae subsp. larvae DSM 25430</name>
    <dbReference type="NCBI Taxonomy" id="697284"/>
    <lineage>
        <taxon>Bacteria</taxon>
        <taxon>Bacillati</taxon>
        <taxon>Bacillota</taxon>
        <taxon>Bacilli</taxon>
        <taxon>Bacillales</taxon>
        <taxon>Paenibacillaceae</taxon>
        <taxon>Paenibacillus</taxon>
    </lineage>
</organism>
<evidence type="ECO:0000256" key="8">
    <source>
        <dbReference type="ARBA" id="ARBA00025211"/>
    </source>
</evidence>
<dbReference type="eggNOG" id="COG1071">
    <property type="taxonomic scope" value="Bacteria"/>
</dbReference>
<keyword evidence="7 10" id="KW-0670">Pyruvate</keyword>
<evidence type="ECO:0000259" key="12">
    <source>
        <dbReference type="Pfam" id="PF00676"/>
    </source>
</evidence>
<dbReference type="InterPro" id="IPR017596">
    <property type="entry name" value="PdhA/BkdA"/>
</dbReference>
<dbReference type="GO" id="GO:0009083">
    <property type="term" value="P:branched-chain amino acid catabolic process"/>
    <property type="evidence" value="ECO:0007669"/>
    <property type="project" value="TreeGrafter"/>
</dbReference>
<reference evidence="13 14" key="1">
    <citation type="journal article" date="2014" name="PLoS ONE">
        <title>How to Kill the Honey Bee Larva: Genomic Potential and Virulence Mechanisms of Paenibacillus larvae.</title>
        <authorList>
            <person name="Djukic M."/>
            <person name="Brzuszkiewicz E."/>
            <person name="Funfhaus A."/>
            <person name="Voss J."/>
            <person name="Gollnow K."/>
            <person name="Poppinga L."/>
            <person name="Liesegang H."/>
            <person name="Garcia-Gonzalez E."/>
            <person name="Genersch E."/>
            <person name="Daniel R."/>
        </authorList>
    </citation>
    <scope>NUCLEOTIDE SEQUENCE [LARGE SCALE GENOMIC DNA]</scope>
    <source>
        <strain evidence="13 14">DSM 25430</strain>
    </source>
</reference>
<evidence type="ECO:0000256" key="7">
    <source>
        <dbReference type="ARBA" id="ARBA00023317"/>
    </source>
</evidence>
<dbReference type="PATRIC" id="fig|697284.3.peg.929"/>
<evidence type="ECO:0000256" key="4">
    <source>
        <dbReference type="ARBA" id="ARBA00014159"/>
    </source>
</evidence>
<evidence type="ECO:0000256" key="6">
    <source>
        <dbReference type="ARBA" id="ARBA00023052"/>
    </source>
</evidence>
<keyword evidence="6 10" id="KW-0786">Thiamine pyrophosphate</keyword>
<name>V9W3U9_9BACL</name>
<proteinExistence type="predicted"/>
<dbReference type="SUPFAM" id="SSF52518">
    <property type="entry name" value="Thiamin diphosphate-binding fold (THDP-binding)"/>
    <property type="match status" value="1"/>
</dbReference>
<comment type="catalytic activity">
    <reaction evidence="9 10">
        <text>N(6)-[(R)-lipoyl]-L-lysyl-[protein] + pyruvate + H(+) = N(6)-[(R)-S(8)-acetyldihydrolipoyl]-L-lysyl-[protein] + CO2</text>
        <dbReference type="Rhea" id="RHEA:19189"/>
        <dbReference type="Rhea" id="RHEA-COMP:10474"/>
        <dbReference type="Rhea" id="RHEA-COMP:10478"/>
        <dbReference type="ChEBI" id="CHEBI:15361"/>
        <dbReference type="ChEBI" id="CHEBI:15378"/>
        <dbReference type="ChEBI" id="CHEBI:16526"/>
        <dbReference type="ChEBI" id="CHEBI:83099"/>
        <dbReference type="ChEBI" id="CHEBI:83111"/>
        <dbReference type="EC" id="1.2.4.1"/>
    </reaction>
</comment>
<evidence type="ECO:0000313" key="14">
    <source>
        <dbReference type="Proteomes" id="UP000029431"/>
    </source>
</evidence>
<evidence type="ECO:0000256" key="3">
    <source>
        <dbReference type="ARBA" id="ARBA00012281"/>
    </source>
</evidence>
<dbReference type="InterPro" id="IPR001017">
    <property type="entry name" value="DH_E1"/>
</dbReference>
<dbReference type="EC" id="1.2.4.1" evidence="3 10"/>
<dbReference type="EMBL" id="CP003355">
    <property type="protein sequence ID" value="AHD04818.1"/>
    <property type="molecule type" value="Genomic_DNA"/>
</dbReference>
<evidence type="ECO:0000256" key="10">
    <source>
        <dbReference type="RuleBase" id="RU366007"/>
    </source>
</evidence>
<comment type="subunit">
    <text evidence="2 10">Heterodimer of an alpha and a beta chain.</text>
</comment>
<dbReference type="AlphaFoldDB" id="V9W3U9"/>
<evidence type="ECO:0000256" key="9">
    <source>
        <dbReference type="ARBA" id="ARBA00051231"/>
    </source>
</evidence>
<dbReference type="CDD" id="cd02000">
    <property type="entry name" value="TPP_E1_PDC_ADC_BCADC"/>
    <property type="match status" value="1"/>
</dbReference>
<sequence>MNKDERKQKGEVGMIQSQGQSLTPLVKEKEEMAMKHDKLHGLQEPYQVLKPDGELRHRIGGEVDEALMIKMYENMMHVRMFDRKAVNLQRQGRIGTYAPYEGQEAAQVGSAMALSPEDWLFPSYRDHAATITHGQSLSRVLLYWMGHMEGSVSPEGLKIMPPCVPIATQLVHAVGTSWAAKLKGEKQASIAYFGEGATSEGDFHEALNFAGVYQTATIFFCQNNGYAISVPFHAQSASRTIAQRAAAYDIAGVRVDGNDIFAVWLTVREGIKRGLAGGGPTLVEAVTFRYGAHTTSDDPRKYRDQERLASEWREQRDPVHRLRLFLQKRGLWNEKDEERMLERLTGLIEDAVSEAESYPKSRPADMFKHVFADVPWSIDEQQKQSGLCMEREGES</sequence>
<keyword evidence="14" id="KW-1185">Reference proteome</keyword>
<gene>
    <name evidence="13" type="primary">pdhA2</name>
    <name evidence="13" type="ORF">ERIC2_c09870</name>
</gene>
<evidence type="ECO:0000256" key="1">
    <source>
        <dbReference type="ARBA" id="ARBA00001964"/>
    </source>
</evidence>